<dbReference type="GO" id="GO:0030246">
    <property type="term" value="F:carbohydrate binding"/>
    <property type="evidence" value="ECO:0007669"/>
    <property type="project" value="UniProtKB-KW"/>
</dbReference>
<protein>
    <submittedName>
        <fullName evidence="3">Ricin-type beta-trefoil lectin protein</fullName>
    </submittedName>
</protein>
<dbReference type="InterPro" id="IPR013320">
    <property type="entry name" value="ConA-like_dom_sf"/>
</dbReference>
<evidence type="ECO:0000256" key="1">
    <source>
        <dbReference type="SAM" id="MobiDB-lite"/>
    </source>
</evidence>
<dbReference type="PROSITE" id="PS50231">
    <property type="entry name" value="RICIN_B_LECTIN"/>
    <property type="match status" value="1"/>
</dbReference>
<dbReference type="InterPro" id="IPR000757">
    <property type="entry name" value="Beta-glucanase-like"/>
</dbReference>
<dbReference type="Pfam" id="PF00652">
    <property type="entry name" value="Ricin_B_lectin"/>
    <property type="match status" value="1"/>
</dbReference>
<organism evidence="3 4">
    <name type="scientific">Asanoa ferruginea</name>
    <dbReference type="NCBI Taxonomy" id="53367"/>
    <lineage>
        <taxon>Bacteria</taxon>
        <taxon>Bacillati</taxon>
        <taxon>Actinomycetota</taxon>
        <taxon>Actinomycetes</taxon>
        <taxon>Micromonosporales</taxon>
        <taxon>Micromonosporaceae</taxon>
        <taxon>Asanoa</taxon>
    </lineage>
</organism>
<dbReference type="InterPro" id="IPR000772">
    <property type="entry name" value="Ricin_B_lectin"/>
</dbReference>
<dbReference type="GO" id="GO:0004553">
    <property type="term" value="F:hydrolase activity, hydrolyzing O-glycosyl compounds"/>
    <property type="evidence" value="ECO:0007669"/>
    <property type="project" value="InterPro"/>
</dbReference>
<evidence type="ECO:0000313" key="3">
    <source>
        <dbReference type="EMBL" id="REF95980.1"/>
    </source>
</evidence>
<sequence length="489" mass="52171">MNRFKYSVLSIPSRKDKALRSLLKLRDRASLAAVLVVASVCVVVAPTPAAAATNILIKGVGSARCLTPATTSGAAAVIQDCAAQRWTTNDNGTITINGQCLDVFGEGTANGTAVTVWTCTGGANQRWTVNADGSIRSVPSGRCLDVRAHATAAGSPVQIWDCTGESHQKWQLVTDGGTPPPGNETVGGGTIGSPAQGPGPSSSAYGANFTLVKNWNFGADGTIRTIGQLSSEFVYHDHWGTIGNGTNYGAVTAAPDAATAISGQPINASVRQFTGTSLRTTLAARNGETTVSPTQHNAVNGSFTAKFTLPAGGSRLNQDILWETRVRYVTPRYHWFALWNAGQLWDGGAEFDVIESFGYDNGGGNTNYDGRYWHADPVGGTASTNYSCWSCGMESRGITSYDPTQYHTWALLYRKNNTYSFYVDGREVQSGTMNWTQGGGATGTPTDLAFLFDAGWGHTQVASVNHSMPASEFQGKFYEFDWSRVYLRN</sequence>
<evidence type="ECO:0000259" key="2">
    <source>
        <dbReference type="PROSITE" id="PS51762"/>
    </source>
</evidence>
<keyword evidence="3" id="KW-0430">Lectin</keyword>
<dbReference type="GO" id="GO:0005975">
    <property type="term" value="P:carbohydrate metabolic process"/>
    <property type="evidence" value="ECO:0007669"/>
    <property type="project" value="InterPro"/>
</dbReference>
<feature type="domain" description="GH16" evidence="2">
    <location>
        <begin position="173"/>
        <end position="489"/>
    </location>
</feature>
<evidence type="ECO:0000313" key="4">
    <source>
        <dbReference type="Proteomes" id="UP000256913"/>
    </source>
</evidence>
<accession>A0A3D9ZQQ1</accession>
<comment type="caution">
    <text evidence="3">The sequence shown here is derived from an EMBL/GenBank/DDBJ whole genome shotgun (WGS) entry which is preliminary data.</text>
</comment>
<dbReference type="SUPFAM" id="SSF50370">
    <property type="entry name" value="Ricin B-like lectins"/>
    <property type="match status" value="1"/>
</dbReference>
<feature type="compositionally biased region" description="Low complexity" evidence="1">
    <location>
        <begin position="192"/>
        <end position="201"/>
    </location>
</feature>
<dbReference type="AlphaFoldDB" id="A0A3D9ZQQ1"/>
<reference evidence="3 4" key="1">
    <citation type="submission" date="2018-08" db="EMBL/GenBank/DDBJ databases">
        <title>Sequencing the genomes of 1000 actinobacteria strains.</title>
        <authorList>
            <person name="Klenk H.-P."/>
        </authorList>
    </citation>
    <scope>NUCLEOTIDE SEQUENCE [LARGE SCALE GENOMIC DNA]</scope>
    <source>
        <strain evidence="3 4">DSM 44099</strain>
    </source>
</reference>
<dbReference type="SMART" id="SM00458">
    <property type="entry name" value="RICIN"/>
    <property type="match status" value="1"/>
</dbReference>
<dbReference type="CDD" id="cd23418">
    <property type="entry name" value="beta-trefoil_Ricin_XLN-like"/>
    <property type="match status" value="1"/>
</dbReference>
<proteinExistence type="predicted"/>
<dbReference type="EMBL" id="QUMQ01000001">
    <property type="protein sequence ID" value="REF95980.1"/>
    <property type="molecule type" value="Genomic_DNA"/>
</dbReference>
<name>A0A3D9ZQQ1_9ACTN</name>
<dbReference type="SUPFAM" id="SSF49899">
    <property type="entry name" value="Concanavalin A-like lectins/glucanases"/>
    <property type="match status" value="1"/>
</dbReference>
<keyword evidence="4" id="KW-1185">Reference proteome</keyword>
<gene>
    <name evidence="3" type="ORF">DFJ67_1945</name>
</gene>
<feature type="region of interest" description="Disordered" evidence="1">
    <location>
        <begin position="177"/>
        <end position="201"/>
    </location>
</feature>
<dbReference type="InterPro" id="IPR035992">
    <property type="entry name" value="Ricin_B-like_lectins"/>
</dbReference>
<dbReference type="Gene3D" id="2.80.10.50">
    <property type="match status" value="1"/>
</dbReference>
<dbReference type="Proteomes" id="UP000256913">
    <property type="component" value="Unassembled WGS sequence"/>
</dbReference>
<dbReference type="Gene3D" id="2.60.120.200">
    <property type="match status" value="1"/>
</dbReference>
<dbReference type="PROSITE" id="PS51762">
    <property type="entry name" value="GH16_2"/>
    <property type="match status" value="1"/>
</dbReference>